<evidence type="ECO:0008006" key="3">
    <source>
        <dbReference type="Google" id="ProtNLM"/>
    </source>
</evidence>
<reference evidence="2" key="1">
    <citation type="submission" date="2016-11" db="EMBL/GenBank/DDBJ databases">
        <authorList>
            <person name="Varghese N."/>
            <person name="Submissions S."/>
        </authorList>
    </citation>
    <scope>NUCLEOTIDE SEQUENCE [LARGE SCALE GENOMIC DNA]</scope>
    <source>
        <strain evidence="2">YR203</strain>
    </source>
</reference>
<sequence>MAQLSIYLPKFKFMNYKLALNTQEPDSKIVFHTIIFDAFKVNIVERYTGSRSRPILCEALFKVRTLDDQIVKRKDDNVRVKIKDNDFDIYQTLTRKLDSYEYKNKLINRKDVEQDYVHFILSLVISNYNLN</sequence>
<protein>
    <recommendedName>
        <fullName evidence="3">Prevent-host-death protein</fullName>
    </recommendedName>
</protein>
<dbReference type="AlphaFoldDB" id="A0A1M5G852"/>
<evidence type="ECO:0000313" key="2">
    <source>
        <dbReference type="Proteomes" id="UP000184108"/>
    </source>
</evidence>
<dbReference type="Proteomes" id="UP000184108">
    <property type="component" value="Unassembled WGS sequence"/>
</dbReference>
<dbReference type="EMBL" id="FQVE01000004">
    <property type="protein sequence ID" value="SHF99909.1"/>
    <property type="molecule type" value="Genomic_DNA"/>
</dbReference>
<accession>A0A1M5G852</accession>
<proteinExistence type="predicted"/>
<gene>
    <name evidence="1" type="ORF">SAMN02787073_3267</name>
</gene>
<organism evidence="1 2">
    <name type="scientific">Chryseobacterium vrystaatense</name>
    <dbReference type="NCBI Taxonomy" id="307480"/>
    <lineage>
        <taxon>Bacteria</taxon>
        <taxon>Pseudomonadati</taxon>
        <taxon>Bacteroidota</taxon>
        <taxon>Flavobacteriia</taxon>
        <taxon>Flavobacteriales</taxon>
        <taxon>Weeksellaceae</taxon>
        <taxon>Chryseobacterium group</taxon>
        <taxon>Chryseobacterium</taxon>
    </lineage>
</organism>
<evidence type="ECO:0000313" key="1">
    <source>
        <dbReference type="EMBL" id="SHF99909.1"/>
    </source>
</evidence>
<name>A0A1M5G852_9FLAO</name>